<sequence length="109" mass="12090">MVRCGAVTDTILSSPGESQLYKAIQSRARGTNSFQKVIQSCPSIYRSTNLLQTYLSHLSIANVIHIPHWFLEFRSISPVTYSSAASFRLELWPVPPTAGRVDLTPLSLP</sequence>
<name>A0AAE1A643_9GAST</name>
<protein>
    <submittedName>
        <fullName evidence="1">Uncharacterized protein</fullName>
    </submittedName>
</protein>
<keyword evidence="2" id="KW-1185">Reference proteome</keyword>
<gene>
    <name evidence="1" type="ORF">RRG08_029315</name>
</gene>
<evidence type="ECO:0000313" key="1">
    <source>
        <dbReference type="EMBL" id="KAK3781653.1"/>
    </source>
</evidence>
<organism evidence="1 2">
    <name type="scientific">Elysia crispata</name>
    <name type="common">lettuce slug</name>
    <dbReference type="NCBI Taxonomy" id="231223"/>
    <lineage>
        <taxon>Eukaryota</taxon>
        <taxon>Metazoa</taxon>
        <taxon>Spiralia</taxon>
        <taxon>Lophotrochozoa</taxon>
        <taxon>Mollusca</taxon>
        <taxon>Gastropoda</taxon>
        <taxon>Heterobranchia</taxon>
        <taxon>Euthyneura</taxon>
        <taxon>Panpulmonata</taxon>
        <taxon>Sacoglossa</taxon>
        <taxon>Placobranchoidea</taxon>
        <taxon>Plakobranchidae</taxon>
        <taxon>Elysia</taxon>
    </lineage>
</organism>
<dbReference type="AlphaFoldDB" id="A0AAE1A643"/>
<reference evidence="1" key="1">
    <citation type="journal article" date="2023" name="G3 (Bethesda)">
        <title>A reference genome for the long-term kleptoplast-retaining sea slug Elysia crispata morphotype clarki.</title>
        <authorList>
            <person name="Eastman K.E."/>
            <person name="Pendleton A.L."/>
            <person name="Shaikh M.A."/>
            <person name="Suttiyut T."/>
            <person name="Ogas R."/>
            <person name="Tomko P."/>
            <person name="Gavelis G."/>
            <person name="Widhalm J.R."/>
            <person name="Wisecaver J.H."/>
        </authorList>
    </citation>
    <scope>NUCLEOTIDE SEQUENCE</scope>
    <source>
        <strain evidence="1">ECLA1</strain>
    </source>
</reference>
<proteinExistence type="predicted"/>
<dbReference type="Proteomes" id="UP001283361">
    <property type="component" value="Unassembled WGS sequence"/>
</dbReference>
<dbReference type="EMBL" id="JAWDGP010002614">
    <property type="protein sequence ID" value="KAK3781653.1"/>
    <property type="molecule type" value="Genomic_DNA"/>
</dbReference>
<accession>A0AAE1A643</accession>
<evidence type="ECO:0000313" key="2">
    <source>
        <dbReference type="Proteomes" id="UP001283361"/>
    </source>
</evidence>
<comment type="caution">
    <text evidence="1">The sequence shown here is derived from an EMBL/GenBank/DDBJ whole genome shotgun (WGS) entry which is preliminary data.</text>
</comment>